<feature type="non-terminal residue" evidence="2">
    <location>
        <position position="1"/>
    </location>
</feature>
<reference evidence="2" key="1">
    <citation type="submission" date="2020-02" db="EMBL/GenBank/DDBJ databases">
        <authorList>
            <person name="Meier V. D."/>
        </authorList>
    </citation>
    <scope>NUCLEOTIDE SEQUENCE</scope>
    <source>
        <strain evidence="2">AVDCRST_MAG05</strain>
    </source>
</reference>
<dbReference type="AlphaFoldDB" id="A0A6J4TQN6"/>
<accession>A0A6J4TQN6</accession>
<evidence type="ECO:0000256" key="1">
    <source>
        <dbReference type="SAM" id="MobiDB-lite"/>
    </source>
</evidence>
<feature type="compositionally biased region" description="Basic residues" evidence="1">
    <location>
        <begin position="21"/>
        <end position="59"/>
    </location>
</feature>
<evidence type="ECO:0000313" key="2">
    <source>
        <dbReference type="EMBL" id="CAA9529562.1"/>
    </source>
</evidence>
<feature type="compositionally biased region" description="Basic residues" evidence="1">
    <location>
        <begin position="88"/>
        <end position="115"/>
    </location>
</feature>
<name>A0A6J4TQN6_9ACTN</name>
<dbReference type="EMBL" id="CADCVM010000468">
    <property type="protein sequence ID" value="CAA9529562.1"/>
    <property type="molecule type" value="Genomic_DNA"/>
</dbReference>
<gene>
    <name evidence="2" type="ORF">AVDCRST_MAG05-4284</name>
</gene>
<organism evidence="2">
    <name type="scientific">uncultured Rubrobacteraceae bacterium</name>
    <dbReference type="NCBI Taxonomy" id="349277"/>
    <lineage>
        <taxon>Bacteria</taxon>
        <taxon>Bacillati</taxon>
        <taxon>Actinomycetota</taxon>
        <taxon>Rubrobacteria</taxon>
        <taxon>Rubrobacterales</taxon>
        <taxon>Rubrobacteraceae</taxon>
        <taxon>environmental samples</taxon>
    </lineage>
</organism>
<protein>
    <submittedName>
        <fullName evidence="2">Uncharacterized protein</fullName>
    </submittedName>
</protein>
<sequence length="138" mass="15599">DKRRGVRPSRPQGNRQGRGLVLRRGRRGPGRRHPPLRLRPRRARRDRRAQPRPRPRRGVQPRLRGGRIGPQAPQETPAHPRPGGGQRAARRPGGSRRRVRGLRRGLRGRRQRHLGRREARGDPLGPGDGVGPLREGAL</sequence>
<feature type="non-terminal residue" evidence="2">
    <location>
        <position position="138"/>
    </location>
</feature>
<feature type="region of interest" description="Disordered" evidence="1">
    <location>
        <begin position="1"/>
        <end position="138"/>
    </location>
</feature>
<proteinExistence type="predicted"/>